<evidence type="ECO:0000313" key="1">
    <source>
        <dbReference type="EMBL" id="SPD08295.1"/>
    </source>
</evidence>
<gene>
    <name evidence="1" type="ORF">FSB_LOCUS36177</name>
</gene>
<name>A0A2N9H8R8_FAGSY</name>
<proteinExistence type="predicted"/>
<reference evidence="1" key="1">
    <citation type="submission" date="2018-02" db="EMBL/GenBank/DDBJ databases">
        <authorList>
            <person name="Cohen D.B."/>
            <person name="Kent A.D."/>
        </authorList>
    </citation>
    <scope>NUCLEOTIDE SEQUENCE</scope>
</reference>
<dbReference type="AlphaFoldDB" id="A0A2N9H8R8"/>
<organism evidence="1">
    <name type="scientific">Fagus sylvatica</name>
    <name type="common">Beechnut</name>
    <dbReference type="NCBI Taxonomy" id="28930"/>
    <lineage>
        <taxon>Eukaryota</taxon>
        <taxon>Viridiplantae</taxon>
        <taxon>Streptophyta</taxon>
        <taxon>Embryophyta</taxon>
        <taxon>Tracheophyta</taxon>
        <taxon>Spermatophyta</taxon>
        <taxon>Magnoliopsida</taxon>
        <taxon>eudicotyledons</taxon>
        <taxon>Gunneridae</taxon>
        <taxon>Pentapetalae</taxon>
        <taxon>rosids</taxon>
        <taxon>fabids</taxon>
        <taxon>Fagales</taxon>
        <taxon>Fagaceae</taxon>
        <taxon>Fagus</taxon>
    </lineage>
</organism>
<sequence>MLAVVAVELRWSQWSGVKREPLGGQSLGLRFGDLDGRFGDLQRQYLQRQIGDLLDGCGVFSVDGCGLVVGFVGGLAHGGSRWLAVGLFRGGSGWFLVHRWCWVVGFGSPMGRDGLPGGLWWFFGWVAVVMVGRRCWVVGYGNGSIGGRARHAMWDCLT</sequence>
<protein>
    <submittedName>
        <fullName evidence="1">Uncharacterized protein</fullName>
    </submittedName>
</protein>
<accession>A0A2N9H8R8</accession>
<dbReference type="EMBL" id="OIVN01003026">
    <property type="protein sequence ID" value="SPD08295.1"/>
    <property type="molecule type" value="Genomic_DNA"/>
</dbReference>